<sequence>MKNAFGIEWKSADSRLICYDDDVWEDWVKISRKVLVNRNPGLHFGDIHVLNARYVKELEDFIGNEILVEAIDNGGGCRNDVQENRYFREDYNQEINWHNPLGMVGELALAFGELLRMLWALGRTPFSPRQFKAKLARFAP</sequence>
<gene>
    <name evidence="1" type="ORF">LSALG_LOCUS41674</name>
</gene>
<evidence type="ECO:0000313" key="2">
    <source>
        <dbReference type="Proteomes" id="UP001177003"/>
    </source>
</evidence>
<keyword evidence="2" id="KW-1185">Reference proteome</keyword>
<name>A0AA36EPP5_LACSI</name>
<reference evidence="1" key="1">
    <citation type="submission" date="2023-04" db="EMBL/GenBank/DDBJ databases">
        <authorList>
            <person name="Vijverberg K."/>
            <person name="Xiong W."/>
            <person name="Schranz E."/>
        </authorList>
    </citation>
    <scope>NUCLEOTIDE SEQUENCE</scope>
</reference>
<dbReference type="AlphaFoldDB" id="A0AA36EPP5"/>
<dbReference type="Gene3D" id="3.90.70.10">
    <property type="entry name" value="Cysteine proteinases"/>
    <property type="match status" value="1"/>
</dbReference>
<proteinExistence type="predicted"/>
<dbReference type="EMBL" id="OX465085">
    <property type="protein sequence ID" value="CAI9303223.1"/>
    <property type="molecule type" value="Genomic_DNA"/>
</dbReference>
<dbReference type="Proteomes" id="UP001177003">
    <property type="component" value="Chromosome 9"/>
</dbReference>
<organism evidence="1 2">
    <name type="scientific">Lactuca saligna</name>
    <name type="common">Willowleaf lettuce</name>
    <dbReference type="NCBI Taxonomy" id="75948"/>
    <lineage>
        <taxon>Eukaryota</taxon>
        <taxon>Viridiplantae</taxon>
        <taxon>Streptophyta</taxon>
        <taxon>Embryophyta</taxon>
        <taxon>Tracheophyta</taxon>
        <taxon>Spermatophyta</taxon>
        <taxon>Magnoliopsida</taxon>
        <taxon>eudicotyledons</taxon>
        <taxon>Gunneridae</taxon>
        <taxon>Pentapetalae</taxon>
        <taxon>asterids</taxon>
        <taxon>campanulids</taxon>
        <taxon>Asterales</taxon>
        <taxon>Asteraceae</taxon>
        <taxon>Cichorioideae</taxon>
        <taxon>Cichorieae</taxon>
        <taxon>Lactucinae</taxon>
        <taxon>Lactuca</taxon>
    </lineage>
</organism>
<accession>A0AA36EPP5</accession>
<evidence type="ECO:0000313" key="1">
    <source>
        <dbReference type="EMBL" id="CAI9303223.1"/>
    </source>
</evidence>
<protein>
    <submittedName>
        <fullName evidence="1">Uncharacterized protein</fullName>
    </submittedName>
</protein>